<dbReference type="Proteomes" id="UP001634007">
    <property type="component" value="Unassembled WGS sequence"/>
</dbReference>
<evidence type="ECO:0000313" key="2">
    <source>
        <dbReference type="EMBL" id="KAL3724771.1"/>
    </source>
</evidence>
<name>A0ABD3J9V5_EUCGL</name>
<gene>
    <name evidence="2" type="ORF">ACJRO7_029867</name>
</gene>
<dbReference type="AlphaFoldDB" id="A0ABD3J9V5"/>
<dbReference type="InterPro" id="IPR005174">
    <property type="entry name" value="KIB1-4_b-propeller"/>
</dbReference>
<protein>
    <recommendedName>
        <fullName evidence="1">KIB1-4 beta-propeller domain-containing protein</fullName>
    </recommendedName>
</protein>
<comment type="caution">
    <text evidence="2">The sequence shown here is derived from an EMBL/GenBank/DDBJ whole genome shotgun (WGS) entry which is preliminary data.</text>
</comment>
<sequence>MSHMDGFPEVLPCRDRFITKFFLSAGPTMSPDYMVTVVDGKGGRLRLWRPGNDVWTVVNCPGPERDIWDVIFYEGCFVAVDCEGSISRYDVNGGRLRSKLE</sequence>
<accession>A0ABD3J9V5</accession>
<evidence type="ECO:0000259" key="1">
    <source>
        <dbReference type="Pfam" id="PF03478"/>
    </source>
</evidence>
<keyword evidence="3" id="KW-1185">Reference proteome</keyword>
<reference evidence="2 3" key="1">
    <citation type="submission" date="2024-11" db="EMBL/GenBank/DDBJ databases">
        <title>Chromosome-level genome assembly of Eucalyptus globulus Labill. provides insights into its genome evolution.</title>
        <authorList>
            <person name="Li X."/>
        </authorList>
    </citation>
    <scope>NUCLEOTIDE SEQUENCE [LARGE SCALE GENOMIC DNA]</scope>
    <source>
        <strain evidence="2">CL2024</strain>
        <tissue evidence="2">Fresh tender leaves</tissue>
    </source>
</reference>
<proteinExistence type="predicted"/>
<dbReference type="EMBL" id="JBJKBG010000008">
    <property type="protein sequence ID" value="KAL3724771.1"/>
    <property type="molecule type" value="Genomic_DNA"/>
</dbReference>
<dbReference type="SUPFAM" id="SSF63829">
    <property type="entry name" value="Calcium-dependent phosphotriesterase"/>
    <property type="match status" value="1"/>
</dbReference>
<feature type="domain" description="KIB1-4 beta-propeller" evidence="1">
    <location>
        <begin position="11"/>
        <end position="94"/>
    </location>
</feature>
<evidence type="ECO:0000313" key="3">
    <source>
        <dbReference type="Proteomes" id="UP001634007"/>
    </source>
</evidence>
<dbReference type="Pfam" id="PF03478">
    <property type="entry name" value="Beta-prop_KIB1-4"/>
    <property type="match status" value="1"/>
</dbReference>
<organism evidence="2 3">
    <name type="scientific">Eucalyptus globulus</name>
    <name type="common">Tasmanian blue gum</name>
    <dbReference type="NCBI Taxonomy" id="34317"/>
    <lineage>
        <taxon>Eukaryota</taxon>
        <taxon>Viridiplantae</taxon>
        <taxon>Streptophyta</taxon>
        <taxon>Embryophyta</taxon>
        <taxon>Tracheophyta</taxon>
        <taxon>Spermatophyta</taxon>
        <taxon>Magnoliopsida</taxon>
        <taxon>eudicotyledons</taxon>
        <taxon>Gunneridae</taxon>
        <taxon>Pentapetalae</taxon>
        <taxon>rosids</taxon>
        <taxon>malvids</taxon>
        <taxon>Myrtales</taxon>
        <taxon>Myrtaceae</taxon>
        <taxon>Myrtoideae</taxon>
        <taxon>Eucalypteae</taxon>
        <taxon>Eucalyptus</taxon>
    </lineage>
</organism>